<feature type="non-terminal residue" evidence="1">
    <location>
        <position position="236"/>
    </location>
</feature>
<dbReference type="Gene3D" id="3.40.50.2000">
    <property type="entry name" value="Glycogen Phosphorylase B"/>
    <property type="match status" value="1"/>
</dbReference>
<dbReference type="CDD" id="cd01635">
    <property type="entry name" value="Glycosyltransferase_GTB-type"/>
    <property type="match status" value="1"/>
</dbReference>
<gene>
    <name evidence="1" type="ORF">S01H1_49733</name>
</gene>
<evidence type="ECO:0008006" key="2">
    <source>
        <dbReference type="Google" id="ProtNLM"/>
    </source>
</evidence>
<evidence type="ECO:0000313" key="1">
    <source>
        <dbReference type="EMBL" id="GAG24586.1"/>
    </source>
</evidence>
<protein>
    <recommendedName>
        <fullName evidence="2">Glycosyl transferase family 1 domain-containing protein</fullName>
    </recommendedName>
</protein>
<organism evidence="1">
    <name type="scientific">marine sediment metagenome</name>
    <dbReference type="NCBI Taxonomy" id="412755"/>
    <lineage>
        <taxon>unclassified sequences</taxon>
        <taxon>metagenomes</taxon>
        <taxon>ecological metagenomes</taxon>
    </lineage>
</organism>
<dbReference type="EMBL" id="BARS01032006">
    <property type="protein sequence ID" value="GAG24586.1"/>
    <property type="molecule type" value="Genomic_DNA"/>
</dbReference>
<name>X0XI17_9ZZZZ</name>
<dbReference type="SUPFAM" id="SSF53756">
    <property type="entry name" value="UDP-Glycosyltransferase/glycogen phosphorylase"/>
    <property type="match status" value="1"/>
</dbReference>
<dbReference type="AlphaFoldDB" id="X0XI17"/>
<comment type="caution">
    <text evidence="1">The sequence shown here is derived from an EMBL/GenBank/DDBJ whole genome shotgun (WGS) entry which is preliminary data.</text>
</comment>
<accession>X0XI17</accession>
<reference evidence="1" key="1">
    <citation type="journal article" date="2014" name="Front. Microbiol.">
        <title>High frequency of phylogenetically diverse reductive dehalogenase-homologous genes in deep subseafloor sedimentary metagenomes.</title>
        <authorList>
            <person name="Kawai M."/>
            <person name="Futagami T."/>
            <person name="Toyoda A."/>
            <person name="Takaki Y."/>
            <person name="Nishi S."/>
            <person name="Hori S."/>
            <person name="Arai W."/>
            <person name="Tsubouchi T."/>
            <person name="Morono Y."/>
            <person name="Uchiyama I."/>
            <person name="Ito T."/>
            <person name="Fujiyama A."/>
            <person name="Inagaki F."/>
            <person name="Takami H."/>
        </authorList>
    </citation>
    <scope>NUCLEOTIDE SEQUENCE</scope>
    <source>
        <strain evidence="1">Expedition CK06-06</strain>
    </source>
</reference>
<proteinExistence type="predicted"/>
<sequence length="236" mass="26888">MRHKLEYPNQGVCGKYKKRVDVVIFMHSQLVKVNLSGKRVFVHHGGSAYREKHKKLNKIFNPIVKRSIIQTADLLGLGAKNEVWLLPGIDTESIKPVYERHEKVIIGHFPSKARIKNSKAINKVISRLKGDFEYIYSPEGVTWEKQMERMSKCDVYIDGCMPKINKRRYGEWGMAALEAAALGKVVISHFLSQDKYKGKCGIKVANSPAEIESHLKALLALTDEELLKEKQATRAW</sequence>